<dbReference type="RefSeq" id="WP_009180688.1">
    <property type="nucleotide sequence ID" value="NZ_CM001368.1"/>
</dbReference>
<reference evidence="2" key="1">
    <citation type="journal article" date="2015" name="Genome Announc.">
        <title>High-Quality Draft Genome Sequence of Desulfovibrio carbinoliphilus FW-101-2B, an Organic Acid-Oxidizing Sulfate-Reducing Bacterium Isolated from Uranium(VI)-Contaminated Groundwater.</title>
        <authorList>
            <person name="Ramsay B.D."/>
            <person name="Hwang C."/>
            <person name="Woo H.L."/>
            <person name="Carroll S.L."/>
            <person name="Lucas S."/>
            <person name="Han J."/>
            <person name="Lapidus A.L."/>
            <person name="Cheng J.F."/>
            <person name="Goodwin L.A."/>
            <person name="Pitluck S."/>
            <person name="Peters L."/>
            <person name="Chertkov O."/>
            <person name="Held B."/>
            <person name="Detter J.C."/>
            <person name="Han C.S."/>
            <person name="Tapia R."/>
            <person name="Land M.L."/>
            <person name="Hauser L.J."/>
            <person name="Kyrpides N.C."/>
            <person name="Ivanova N.N."/>
            <person name="Mikhailova N."/>
            <person name="Pagani I."/>
            <person name="Woyke T."/>
            <person name="Arkin A.P."/>
            <person name="Dehal P."/>
            <person name="Chivian D."/>
            <person name="Criddle C.S."/>
            <person name="Wu W."/>
            <person name="Chakraborty R."/>
            <person name="Hazen T.C."/>
            <person name="Fields M.W."/>
        </authorList>
    </citation>
    <scope>NUCLEOTIDE SEQUENCE [LARGE SCALE GENOMIC DNA]</scope>
    <source>
        <strain evidence="2">FW-101-2B</strain>
    </source>
</reference>
<gene>
    <name evidence="1" type="ORF">DFW101_1270</name>
</gene>
<evidence type="ECO:0000313" key="2">
    <source>
        <dbReference type="Proteomes" id="UP000004662"/>
    </source>
</evidence>
<dbReference type="OrthoDB" id="5470692at2"/>
<dbReference type="AlphaFoldDB" id="G7Q6A7"/>
<evidence type="ECO:0000313" key="1">
    <source>
        <dbReference type="EMBL" id="EHJ47280.1"/>
    </source>
</evidence>
<dbReference type="eggNOG" id="COG3584">
    <property type="taxonomic scope" value="Bacteria"/>
</dbReference>
<dbReference type="CDD" id="cd14667">
    <property type="entry name" value="3D_containing_proteins"/>
    <property type="match status" value="1"/>
</dbReference>
<dbReference type="HOGENOM" id="CLU_1530199_0_0_7"/>
<dbReference type="Proteomes" id="UP000004662">
    <property type="component" value="Chromosome"/>
</dbReference>
<protein>
    <recommendedName>
        <fullName evidence="3">3D domain-containing protein</fullName>
    </recommendedName>
</protein>
<name>G7Q6A7_9BACT</name>
<proteinExistence type="predicted"/>
<dbReference type="EMBL" id="CM001368">
    <property type="protein sequence ID" value="EHJ47280.1"/>
    <property type="molecule type" value="Genomic_DNA"/>
</dbReference>
<dbReference type="InterPro" id="IPR059180">
    <property type="entry name" value="3D_YorM"/>
</dbReference>
<keyword evidence="2" id="KW-1185">Reference proteome</keyword>
<sequence>MENETKNPGSDMGMRPLAMPAATVCLALAAFGLGFGRDLVHRRLADLRHDNRRLAQETVMRGDEAERVADLFTLAKEDRRRFRLTATAYCPLCGTDDDTPQPAALGGRVRPDRTVAVSRDLKRLLGRKVYIEGLGVRVVEDLMHPRYTGRVDLCLADREQAVAFGVKRLEVVVVD</sequence>
<evidence type="ECO:0008006" key="3">
    <source>
        <dbReference type="Google" id="ProtNLM"/>
    </source>
</evidence>
<organism evidence="1 2">
    <name type="scientific">Solidesulfovibrio carbinoliphilus subsp. oakridgensis</name>
    <dbReference type="NCBI Taxonomy" id="694327"/>
    <lineage>
        <taxon>Bacteria</taxon>
        <taxon>Pseudomonadati</taxon>
        <taxon>Thermodesulfobacteriota</taxon>
        <taxon>Desulfovibrionia</taxon>
        <taxon>Desulfovibrionales</taxon>
        <taxon>Desulfovibrionaceae</taxon>
        <taxon>Solidesulfovibrio</taxon>
    </lineage>
</organism>
<dbReference type="STRING" id="694327.DFW101_1270"/>
<accession>G7Q6A7</accession>